<dbReference type="FunFam" id="1.10.10.10:FF:000056">
    <property type="entry name" value="IclR family transcriptional regulator"/>
    <property type="match status" value="1"/>
</dbReference>
<dbReference type="PANTHER" id="PTHR30136:SF24">
    <property type="entry name" value="HTH-TYPE TRANSCRIPTIONAL REPRESSOR ALLR"/>
    <property type="match status" value="1"/>
</dbReference>
<evidence type="ECO:0000259" key="4">
    <source>
        <dbReference type="PROSITE" id="PS51077"/>
    </source>
</evidence>
<dbReference type="InterPro" id="IPR005471">
    <property type="entry name" value="Tscrpt_reg_IclR_N"/>
</dbReference>
<keyword evidence="3" id="KW-0804">Transcription</keyword>
<dbReference type="Pfam" id="PF01614">
    <property type="entry name" value="IclR_C"/>
    <property type="match status" value="1"/>
</dbReference>
<proteinExistence type="predicted"/>
<evidence type="ECO:0000259" key="5">
    <source>
        <dbReference type="PROSITE" id="PS51078"/>
    </source>
</evidence>
<dbReference type="Pfam" id="PF09339">
    <property type="entry name" value="HTH_IclR"/>
    <property type="match status" value="1"/>
</dbReference>
<dbReference type="AlphaFoldDB" id="A0A7W6R0Y1"/>
<dbReference type="InterPro" id="IPR036388">
    <property type="entry name" value="WH-like_DNA-bd_sf"/>
</dbReference>
<organism evidence="6 7">
    <name type="scientific">Rhizobium esperanzae</name>
    <dbReference type="NCBI Taxonomy" id="1967781"/>
    <lineage>
        <taxon>Bacteria</taxon>
        <taxon>Pseudomonadati</taxon>
        <taxon>Pseudomonadota</taxon>
        <taxon>Alphaproteobacteria</taxon>
        <taxon>Hyphomicrobiales</taxon>
        <taxon>Rhizobiaceae</taxon>
        <taxon>Rhizobium/Agrobacterium group</taxon>
        <taxon>Rhizobium</taxon>
    </lineage>
</organism>
<dbReference type="InterPro" id="IPR029016">
    <property type="entry name" value="GAF-like_dom_sf"/>
</dbReference>
<evidence type="ECO:0000256" key="1">
    <source>
        <dbReference type="ARBA" id="ARBA00023015"/>
    </source>
</evidence>
<evidence type="ECO:0000256" key="3">
    <source>
        <dbReference type="ARBA" id="ARBA00023163"/>
    </source>
</evidence>
<dbReference type="CDD" id="cd00090">
    <property type="entry name" value="HTH_ARSR"/>
    <property type="match status" value="1"/>
</dbReference>
<dbReference type="InterPro" id="IPR011991">
    <property type="entry name" value="ArsR-like_HTH"/>
</dbReference>
<protein>
    <submittedName>
        <fullName evidence="6">IclR family acetate operon transcriptional repressor</fullName>
    </submittedName>
</protein>
<dbReference type="SUPFAM" id="SSF55781">
    <property type="entry name" value="GAF domain-like"/>
    <property type="match status" value="1"/>
</dbReference>
<keyword evidence="1" id="KW-0805">Transcription regulation</keyword>
<dbReference type="PROSITE" id="PS51077">
    <property type="entry name" value="HTH_ICLR"/>
    <property type="match status" value="1"/>
</dbReference>
<dbReference type="Gene3D" id="3.30.450.40">
    <property type="match status" value="1"/>
</dbReference>
<dbReference type="SUPFAM" id="SSF46785">
    <property type="entry name" value="Winged helix' DNA-binding domain"/>
    <property type="match status" value="1"/>
</dbReference>
<dbReference type="PANTHER" id="PTHR30136">
    <property type="entry name" value="HELIX-TURN-HELIX TRANSCRIPTIONAL REGULATOR, ICLR FAMILY"/>
    <property type="match status" value="1"/>
</dbReference>
<evidence type="ECO:0000256" key="2">
    <source>
        <dbReference type="ARBA" id="ARBA00023125"/>
    </source>
</evidence>
<name>A0A7W6R0Y1_9HYPH</name>
<dbReference type="GO" id="GO:0003677">
    <property type="term" value="F:DNA binding"/>
    <property type="evidence" value="ECO:0007669"/>
    <property type="project" value="UniProtKB-KW"/>
</dbReference>
<dbReference type="Gene3D" id="1.10.10.10">
    <property type="entry name" value="Winged helix-like DNA-binding domain superfamily/Winged helix DNA-binding domain"/>
    <property type="match status" value="1"/>
</dbReference>
<dbReference type="GO" id="GO:0045892">
    <property type="term" value="P:negative regulation of DNA-templated transcription"/>
    <property type="evidence" value="ECO:0007669"/>
    <property type="project" value="TreeGrafter"/>
</dbReference>
<accession>A0A7W6R0Y1</accession>
<dbReference type="RefSeq" id="WP_184467991.1">
    <property type="nucleotide sequence ID" value="NZ_JACIFY010000003.1"/>
</dbReference>
<gene>
    <name evidence="6" type="ORF">GGD57_001326</name>
</gene>
<dbReference type="InterPro" id="IPR036390">
    <property type="entry name" value="WH_DNA-bd_sf"/>
</dbReference>
<feature type="domain" description="HTH iclR-type" evidence="4">
    <location>
        <begin position="11"/>
        <end position="72"/>
    </location>
</feature>
<dbReference type="Proteomes" id="UP000540909">
    <property type="component" value="Unassembled WGS sequence"/>
</dbReference>
<dbReference type="PROSITE" id="PS51078">
    <property type="entry name" value="ICLR_ED"/>
    <property type="match status" value="1"/>
</dbReference>
<evidence type="ECO:0000313" key="6">
    <source>
        <dbReference type="EMBL" id="MBB4234770.1"/>
    </source>
</evidence>
<dbReference type="SMART" id="SM00346">
    <property type="entry name" value="HTH_ICLR"/>
    <property type="match status" value="1"/>
</dbReference>
<feature type="domain" description="IclR-ED" evidence="5">
    <location>
        <begin position="73"/>
        <end position="256"/>
    </location>
</feature>
<dbReference type="InterPro" id="IPR050707">
    <property type="entry name" value="HTH_MetabolicPath_Reg"/>
</dbReference>
<dbReference type="GO" id="GO:0003700">
    <property type="term" value="F:DNA-binding transcription factor activity"/>
    <property type="evidence" value="ECO:0007669"/>
    <property type="project" value="TreeGrafter"/>
</dbReference>
<dbReference type="InterPro" id="IPR014757">
    <property type="entry name" value="Tscrpt_reg_IclR_C"/>
</dbReference>
<keyword evidence="2" id="KW-0238">DNA-binding</keyword>
<dbReference type="EMBL" id="JACIFY010000003">
    <property type="protein sequence ID" value="MBB4234770.1"/>
    <property type="molecule type" value="Genomic_DNA"/>
</dbReference>
<reference evidence="6 7" key="1">
    <citation type="submission" date="2020-08" db="EMBL/GenBank/DDBJ databases">
        <title>Genomic Encyclopedia of Type Strains, Phase IV (KMG-V): Genome sequencing to study the core and pangenomes of soil and plant-associated prokaryotes.</title>
        <authorList>
            <person name="Whitman W."/>
        </authorList>
    </citation>
    <scope>NUCLEOTIDE SEQUENCE [LARGE SCALE GENOMIC DNA]</scope>
    <source>
        <strain evidence="6 7">SEMIA 4089</strain>
    </source>
</reference>
<evidence type="ECO:0000313" key="7">
    <source>
        <dbReference type="Proteomes" id="UP000540909"/>
    </source>
</evidence>
<comment type="caution">
    <text evidence="6">The sequence shown here is derived from an EMBL/GenBank/DDBJ whole genome shotgun (WGS) entry which is preliminary data.</text>
</comment>
<sequence>MEVESGKSTRFDAVDRAAAILAALGAANGPCSLSQIAREVGLGQPTTSRYLTSLVGHGYVERDENGRYVLGIGLYLLGQKALQHRDVRNLARPQLEALHRRYNETVSLALWVHNELVVIDCIEATQALKQGATVGLPNPWHASSLGKSILAWLDEKTLNDLLPTPALEVFTRNTLSTTSLLQAQFQTIRALGFAVDDEESSLGGRCIGAPVFNAAGRPIAAISMSGPVSRIVSDDIASIGDVVSAAAKEVSRALGYQQSLQQRMRTA</sequence>